<sequence length="334" mass="35874">MTETPTDQIFPDTPARPPFDPELVPVLEAARQDVSTFSAENLELIRQLSAEGLPDVEPVDLTVGGAIRVEERQVPGPEGAPDVTVLILSPAVDGPPRTAIYHVHGGGMVIGDRRLGVETFLPYVADGNAVVVSVEYRLAPEHPDPAPVEDCYAGLVWTAKNAADLGVDPERIMIAGTSAGGGLAAGTALIARDRAFPRLSHQILICPMLDDRFETHSSRMLDDEGLWDRNANLFGWTALLGDRRGGPDVSPYAAPARAEDLTGLPRTYIDTGSAETFRDETLTYARRLSEAGVSVDLHMWGGGFHGFDMMAGHAAVSRASVATRDEFIRRALEG</sequence>
<evidence type="ECO:0000259" key="2">
    <source>
        <dbReference type="Pfam" id="PF07859"/>
    </source>
</evidence>
<dbReference type="PANTHER" id="PTHR48081">
    <property type="entry name" value="AB HYDROLASE SUPERFAMILY PROTEIN C4A8.06C"/>
    <property type="match status" value="1"/>
</dbReference>
<evidence type="ECO:0000313" key="3">
    <source>
        <dbReference type="EMBL" id="MBB3088830.1"/>
    </source>
</evidence>
<dbReference type="RefSeq" id="WP_183544287.1">
    <property type="nucleotide sequence ID" value="NZ_BMQT01000003.1"/>
</dbReference>
<dbReference type="PANTHER" id="PTHR48081:SF8">
    <property type="entry name" value="ALPHA_BETA HYDROLASE FOLD-3 DOMAIN-CONTAINING PROTEIN-RELATED"/>
    <property type="match status" value="1"/>
</dbReference>
<accession>A0A7W5A3J1</accession>
<gene>
    <name evidence="3" type="ORF">FHS12_001771</name>
</gene>
<reference evidence="3 4" key="1">
    <citation type="submission" date="2020-08" db="EMBL/GenBank/DDBJ databases">
        <title>Genomic Encyclopedia of Type Strains, Phase III (KMG-III): the genomes of soil and plant-associated and newly described type strains.</title>
        <authorList>
            <person name="Whitman W."/>
        </authorList>
    </citation>
    <scope>NUCLEOTIDE SEQUENCE [LARGE SCALE GENOMIC DNA]</scope>
    <source>
        <strain evidence="3 4">CECT 3302</strain>
    </source>
</reference>
<keyword evidence="1" id="KW-0378">Hydrolase</keyword>
<dbReference type="InterPro" id="IPR050300">
    <property type="entry name" value="GDXG_lipolytic_enzyme"/>
</dbReference>
<dbReference type="AlphaFoldDB" id="A0A7W5A3J1"/>
<dbReference type="Gene3D" id="3.40.50.1820">
    <property type="entry name" value="alpha/beta hydrolase"/>
    <property type="match status" value="1"/>
</dbReference>
<dbReference type="Pfam" id="PF07859">
    <property type="entry name" value="Abhydrolase_3"/>
    <property type="match status" value="1"/>
</dbReference>
<dbReference type="GO" id="GO:0016787">
    <property type="term" value="F:hydrolase activity"/>
    <property type="evidence" value="ECO:0007669"/>
    <property type="project" value="UniProtKB-KW"/>
</dbReference>
<feature type="domain" description="Alpha/beta hydrolase fold-3" evidence="2">
    <location>
        <begin position="101"/>
        <end position="308"/>
    </location>
</feature>
<name>A0A7W5A3J1_9ACTN</name>
<evidence type="ECO:0000256" key="1">
    <source>
        <dbReference type="ARBA" id="ARBA00022801"/>
    </source>
</evidence>
<comment type="caution">
    <text evidence="3">The sequence shown here is derived from an EMBL/GenBank/DDBJ whole genome shotgun (WGS) entry which is preliminary data.</text>
</comment>
<proteinExistence type="predicted"/>
<protein>
    <submittedName>
        <fullName evidence="3">Acetyl esterase/lipase</fullName>
    </submittedName>
</protein>
<dbReference type="InterPro" id="IPR029058">
    <property type="entry name" value="AB_hydrolase_fold"/>
</dbReference>
<dbReference type="Proteomes" id="UP000577707">
    <property type="component" value="Unassembled WGS sequence"/>
</dbReference>
<dbReference type="SUPFAM" id="SSF53474">
    <property type="entry name" value="alpha/beta-Hydrolases"/>
    <property type="match status" value="1"/>
</dbReference>
<dbReference type="InterPro" id="IPR013094">
    <property type="entry name" value="AB_hydrolase_3"/>
</dbReference>
<evidence type="ECO:0000313" key="4">
    <source>
        <dbReference type="Proteomes" id="UP000577707"/>
    </source>
</evidence>
<dbReference type="EMBL" id="JACHXG010000003">
    <property type="protein sequence ID" value="MBB3088830.1"/>
    <property type="molecule type" value="Genomic_DNA"/>
</dbReference>
<organism evidence="3 4">
    <name type="scientific">Nocardioides albus</name>
    <dbReference type="NCBI Taxonomy" id="1841"/>
    <lineage>
        <taxon>Bacteria</taxon>
        <taxon>Bacillati</taxon>
        <taxon>Actinomycetota</taxon>
        <taxon>Actinomycetes</taxon>
        <taxon>Propionibacteriales</taxon>
        <taxon>Nocardioidaceae</taxon>
        <taxon>Nocardioides</taxon>
    </lineage>
</organism>
<keyword evidence="4" id="KW-1185">Reference proteome</keyword>